<dbReference type="PROSITE" id="PS50056">
    <property type="entry name" value="TYR_PHOSPHATASE_2"/>
    <property type="match status" value="1"/>
</dbReference>
<dbReference type="SUPFAM" id="SSF52799">
    <property type="entry name" value="(Phosphotyrosine protein) phosphatases II"/>
    <property type="match status" value="1"/>
</dbReference>
<dbReference type="GO" id="GO:0004721">
    <property type="term" value="F:phosphoprotein phosphatase activity"/>
    <property type="evidence" value="ECO:0007669"/>
    <property type="project" value="InterPro"/>
</dbReference>
<evidence type="ECO:0000313" key="2">
    <source>
        <dbReference type="Proteomes" id="UP000199494"/>
    </source>
</evidence>
<name>A0A1G6ITB0_9PSEU</name>
<dbReference type="InterPro" id="IPR016130">
    <property type="entry name" value="Tyr_Pase_AS"/>
</dbReference>
<dbReference type="Proteomes" id="UP000199494">
    <property type="component" value="Unassembled WGS sequence"/>
</dbReference>
<dbReference type="InterPro" id="IPR029021">
    <property type="entry name" value="Prot-tyrosine_phosphatase-like"/>
</dbReference>
<dbReference type="InterPro" id="IPR026893">
    <property type="entry name" value="Tyr/Ser_Pase_IphP-type"/>
</dbReference>
<evidence type="ECO:0000313" key="1">
    <source>
        <dbReference type="EMBL" id="SDC09670.1"/>
    </source>
</evidence>
<proteinExistence type="predicted"/>
<sequence>MSGFGPHCDIRRNDAHEVSASASLDGVMWLELEGAVNIRDVGGIPTGDGGSTTAGRLLRADNLQNLSPSDVSYLVDTVKLTTVVDLRTLGEITSEGPAPLTRVASVEHVHHSLVPERAWDTPDALLARRREEQAQHQGDRTCGAYLGYVEQRPESIVGALRAIASAKGPALVHCAAGKDRTGVVVAFALTVAGALREHIVADYAASGERIEAIIKRLSASRTYAEDVARIPIDGHRPLPETMAQFLDQIDLRYDGVHCWLDRNGFTASEVATLRGRLRGQA</sequence>
<organism evidence="1 2">
    <name type="scientific">Prauserella marina</name>
    <dbReference type="NCBI Taxonomy" id="530584"/>
    <lineage>
        <taxon>Bacteria</taxon>
        <taxon>Bacillati</taxon>
        <taxon>Actinomycetota</taxon>
        <taxon>Actinomycetes</taxon>
        <taxon>Pseudonocardiales</taxon>
        <taxon>Pseudonocardiaceae</taxon>
        <taxon>Prauserella</taxon>
    </lineage>
</organism>
<gene>
    <name evidence="1" type="ORF">SAMN05421630_101406</name>
</gene>
<dbReference type="Pfam" id="PF13350">
    <property type="entry name" value="Y_phosphatase3"/>
    <property type="match status" value="1"/>
</dbReference>
<keyword evidence="2" id="KW-1185">Reference proteome</keyword>
<protein>
    <submittedName>
        <fullName evidence="1">Protein tyrosine/serine phosphatase</fullName>
    </submittedName>
</protein>
<dbReference type="EMBL" id="FMZE01000001">
    <property type="protein sequence ID" value="SDC09670.1"/>
    <property type="molecule type" value="Genomic_DNA"/>
</dbReference>
<dbReference type="InterPro" id="IPR000387">
    <property type="entry name" value="Tyr_Pase_dom"/>
</dbReference>
<dbReference type="PROSITE" id="PS00383">
    <property type="entry name" value="TYR_PHOSPHATASE_1"/>
    <property type="match status" value="1"/>
</dbReference>
<accession>A0A1G6ITB0</accession>
<dbReference type="STRING" id="530584.SAMN05421630_101406"/>
<reference evidence="1 2" key="1">
    <citation type="submission" date="2016-10" db="EMBL/GenBank/DDBJ databases">
        <authorList>
            <person name="de Groot N.N."/>
        </authorList>
    </citation>
    <scope>NUCLEOTIDE SEQUENCE [LARGE SCALE GENOMIC DNA]</scope>
    <source>
        <strain evidence="1 2">CGMCC 4.5506</strain>
    </source>
</reference>
<dbReference type="AlphaFoldDB" id="A0A1G6ITB0"/>
<dbReference type="Gene3D" id="3.90.190.10">
    <property type="entry name" value="Protein tyrosine phosphatase superfamily"/>
    <property type="match status" value="1"/>
</dbReference>